<reference evidence="2" key="1">
    <citation type="submission" date="2017-05" db="EMBL/GenBank/DDBJ databases">
        <title>Improved OligoMM genomes.</title>
        <authorList>
            <person name="Garzetti D."/>
        </authorList>
    </citation>
    <scope>NUCLEOTIDE SEQUENCE [LARGE SCALE GENOMIC DNA]</scope>
    <source>
        <strain evidence="2">KB18</strain>
    </source>
</reference>
<protein>
    <recommendedName>
        <fullName evidence="3">PcfJ-like protein</fullName>
    </recommendedName>
</protein>
<evidence type="ECO:0000313" key="1">
    <source>
        <dbReference type="EMBL" id="ASB42185.1"/>
    </source>
</evidence>
<accession>A0ABM6L9V2</accession>
<keyword evidence="2" id="KW-1185">Reference proteome</keyword>
<dbReference type="Proteomes" id="UP000196710">
    <property type="component" value="Chromosome"/>
</dbReference>
<organism evidence="1 2">
    <name type="scientific">Acutalibacter muris</name>
    <dbReference type="NCBI Taxonomy" id="1796620"/>
    <lineage>
        <taxon>Bacteria</taxon>
        <taxon>Bacillati</taxon>
        <taxon>Bacillota</taxon>
        <taxon>Clostridia</taxon>
        <taxon>Eubacteriales</taxon>
        <taxon>Acutalibacteraceae</taxon>
        <taxon>Acutalibacter</taxon>
    </lineage>
</organism>
<sequence>MESISHVLGITPLSWDVQEQVEECVAKFISRWRRKKKEKALEAKYQLMERHLDMFPAYPSNLDEFCENHVFHKSIVYLSKLEKGRRWGRCMHCGGRFRLDRSVKPGSEGICPKCGVPVRFRGEWAEKPFVSKAKICIPYLVDGQVLLRYTNVQRAISPLQMRPEYDYTDFFLNITVEKNGRQKTYAYWWRQYPYYCSGWNRLRNGSECFSATYVYTENLPEIFGERYCHVDLRAGLQGLCRPIWFYDLLQNLRNIPQAEYLFKLGLPVLAANLSSQKPGIIGFSELTGVSKQYLPILRETQAMESEIKLLAASKKWVPFEAFRQLCVLNLDYYSLNTMQSIMEYNSLGRVLRYLQSQKKRKKTFANLLGIYRDYLDMAKRLGYNMKKKAILEPRDLKVQHDLMAAQLAEQKREKENSLLPLAIQDGLYWWAQEYANEKYQVVYPQTRDDFINEGISLNHCVGSVGYYDRHVLGRQMVFFIRQTPQPDKPLYTTEIDMDEGRIRQLYGFSDTSVPKDVRAFTEGFVRAAMRWRSAQRIAG</sequence>
<dbReference type="EMBL" id="CP021422">
    <property type="protein sequence ID" value="ASB42185.1"/>
    <property type="molecule type" value="Genomic_DNA"/>
</dbReference>
<proteinExistence type="predicted"/>
<evidence type="ECO:0008006" key="3">
    <source>
        <dbReference type="Google" id="ProtNLM"/>
    </source>
</evidence>
<dbReference type="InterPro" id="IPR025586">
    <property type="entry name" value="PcfJ"/>
</dbReference>
<name>A0ABM6L9V2_9FIRM</name>
<evidence type="ECO:0000313" key="2">
    <source>
        <dbReference type="Proteomes" id="UP000196710"/>
    </source>
</evidence>
<gene>
    <name evidence="1" type="ORF">ADH66_16860</name>
</gene>
<dbReference type="Pfam" id="PF14284">
    <property type="entry name" value="PcfJ"/>
    <property type="match status" value="1"/>
</dbReference>